<evidence type="ECO:0000259" key="2">
    <source>
        <dbReference type="PROSITE" id="PS50943"/>
    </source>
</evidence>
<protein>
    <recommendedName>
        <fullName evidence="2">HTH cro/C1-type domain-containing protein</fullName>
    </recommendedName>
</protein>
<reference evidence="3" key="3">
    <citation type="journal article" date="2023" name="J. Biotechnol.">
        <title>Draft Genome Sequences of Endophytic Pseudomonas Strains, Isolated from the Interior of Brassicaceae Plants.</title>
        <authorList>
            <person name="Kaneko H."/>
            <person name="Furuya T."/>
        </authorList>
    </citation>
    <scope>NUCLEOTIDE SEQUENCE</scope>
    <source>
        <strain evidence="3">RS3R-1</strain>
    </source>
</reference>
<evidence type="ECO:0000313" key="4">
    <source>
        <dbReference type="Proteomes" id="UP001145022"/>
    </source>
</evidence>
<reference evidence="3" key="1">
    <citation type="journal article" date="2021" name="Sci. Rep.">
        <title>An efficient direct screening system for microorganisms that activate plant immune responses based on plant-microbe interactions using cultured plant cells.</title>
        <authorList>
            <person name="Kurokawa M."/>
            <person name="Nakano M."/>
            <person name="Kitahata N."/>
            <person name="Kuchitsu K."/>
            <person name="Furuya T."/>
        </authorList>
    </citation>
    <scope>NUCLEOTIDE SEQUENCE</scope>
    <source>
        <strain evidence="3">RS3R-1</strain>
    </source>
</reference>
<dbReference type="CDD" id="cd00093">
    <property type="entry name" value="HTH_XRE"/>
    <property type="match status" value="1"/>
</dbReference>
<reference evidence="3" key="2">
    <citation type="submission" date="2022-11" db="EMBL/GenBank/DDBJ databases">
        <title>Draft genome sequencing of Pseudomonas atacamensis RS3R1.</title>
        <authorList>
            <person name="Furuya T."/>
            <person name="Kaneko H."/>
        </authorList>
    </citation>
    <scope>NUCLEOTIDE SEQUENCE</scope>
    <source>
        <strain evidence="3">RS3R-1</strain>
    </source>
</reference>
<dbReference type="Pfam" id="PF01381">
    <property type="entry name" value="HTH_3"/>
    <property type="match status" value="1"/>
</dbReference>
<dbReference type="Gene3D" id="1.10.260.40">
    <property type="entry name" value="lambda repressor-like DNA-binding domains"/>
    <property type="match status" value="1"/>
</dbReference>
<keyword evidence="4" id="KW-1185">Reference proteome</keyword>
<feature type="domain" description="HTH cro/C1-type" evidence="2">
    <location>
        <begin position="9"/>
        <end position="61"/>
    </location>
</feature>
<dbReference type="PANTHER" id="PTHR46797:SF1">
    <property type="entry name" value="METHYLPHOSPHONATE SYNTHASE"/>
    <property type="match status" value="1"/>
</dbReference>
<accession>A0ABQ5PM42</accession>
<comment type="caution">
    <text evidence="3">The sequence shown here is derived from an EMBL/GenBank/DDBJ whole genome shotgun (WGS) entry which is preliminary data.</text>
</comment>
<dbReference type="PANTHER" id="PTHR46797">
    <property type="entry name" value="HTH-TYPE TRANSCRIPTIONAL REGULATOR"/>
    <property type="match status" value="1"/>
</dbReference>
<organism evidence="3 4">
    <name type="scientific">Pseudomonas atacamensis</name>
    <dbReference type="NCBI Taxonomy" id="2565368"/>
    <lineage>
        <taxon>Bacteria</taxon>
        <taxon>Pseudomonadati</taxon>
        <taxon>Pseudomonadota</taxon>
        <taxon>Gammaproteobacteria</taxon>
        <taxon>Pseudomonadales</taxon>
        <taxon>Pseudomonadaceae</taxon>
        <taxon>Pseudomonas</taxon>
    </lineage>
</organism>
<keyword evidence="1" id="KW-0238">DNA-binding</keyword>
<evidence type="ECO:0000256" key="1">
    <source>
        <dbReference type="ARBA" id="ARBA00023125"/>
    </source>
</evidence>
<dbReference type="EMBL" id="BSCQ01000042">
    <property type="protein sequence ID" value="GLH44593.1"/>
    <property type="molecule type" value="Genomic_DNA"/>
</dbReference>
<proteinExistence type="predicted"/>
<dbReference type="PROSITE" id="PS50943">
    <property type="entry name" value="HTH_CROC1"/>
    <property type="match status" value="1"/>
</dbReference>
<dbReference type="InterPro" id="IPR050807">
    <property type="entry name" value="TransReg_Diox_bact_type"/>
</dbReference>
<sequence length="159" mass="17042">MKPALAAVVRTIREKLGFTQENLANAASRTYLSKIENAVSSPTVEKFAELAEALGLSPTALMALVVSTRDNTSVAAILTKAHDELDNLGAKVSAEDIRQHLSGVEVAKRPASRPADIAKLQKVLACKEAGLTKAETARRLGLTRSTVGFLWERSLTTED</sequence>
<dbReference type="SUPFAM" id="SSF47413">
    <property type="entry name" value="lambda repressor-like DNA-binding domains"/>
    <property type="match status" value="1"/>
</dbReference>
<dbReference type="SMART" id="SM00530">
    <property type="entry name" value="HTH_XRE"/>
    <property type="match status" value="1"/>
</dbReference>
<dbReference type="InterPro" id="IPR010982">
    <property type="entry name" value="Lambda_DNA-bd_dom_sf"/>
</dbReference>
<dbReference type="InterPro" id="IPR001387">
    <property type="entry name" value="Cro/C1-type_HTH"/>
</dbReference>
<name>A0ABQ5PM42_9PSED</name>
<evidence type="ECO:0000313" key="3">
    <source>
        <dbReference type="EMBL" id="GLH44593.1"/>
    </source>
</evidence>
<dbReference type="Proteomes" id="UP001145022">
    <property type="component" value="Unassembled WGS sequence"/>
</dbReference>
<gene>
    <name evidence="3" type="ORF">RS3R1_36810</name>
</gene>